<organism evidence="2">
    <name type="scientific">Uncultured Desulfatiglans sp</name>
    <dbReference type="NCBI Taxonomy" id="1748965"/>
    <lineage>
        <taxon>Bacteria</taxon>
        <taxon>Pseudomonadati</taxon>
        <taxon>Thermodesulfobacteriota</taxon>
        <taxon>Desulfobacteria</taxon>
        <taxon>Desulfatiglandales</taxon>
        <taxon>Desulfatiglandaceae</taxon>
        <taxon>Desulfatiglans</taxon>
        <taxon>environmental samples</taxon>
    </lineage>
</organism>
<evidence type="ECO:0000256" key="1">
    <source>
        <dbReference type="SAM" id="MobiDB-lite"/>
    </source>
</evidence>
<proteinExistence type="predicted"/>
<evidence type="ECO:0000313" key="2">
    <source>
        <dbReference type="EMBL" id="VBB45415.1"/>
    </source>
</evidence>
<protein>
    <submittedName>
        <fullName evidence="2">Uncharacterized protein</fullName>
    </submittedName>
</protein>
<feature type="compositionally biased region" description="Basic and acidic residues" evidence="1">
    <location>
        <begin position="49"/>
        <end position="69"/>
    </location>
</feature>
<reference evidence="2" key="1">
    <citation type="submission" date="2018-07" db="EMBL/GenBank/DDBJ databases">
        <authorList>
            <consortium name="Genoscope - CEA"/>
            <person name="William W."/>
        </authorList>
    </citation>
    <scope>NUCLEOTIDE SEQUENCE</scope>
    <source>
        <strain evidence="2">IK1</strain>
    </source>
</reference>
<feature type="region of interest" description="Disordered" evidence="1">
    <location>
        <begin position="1"/>
        <end position="69"/>
    </location>
</feature>
<accession>A0A653ABP7</accession>
<dbReference type="AlphaFoldDB" id="A0A653ABP7"/>
<gene>
    <name evidence="2" type="ORF">TRIP_B350366</name>
</gene>
<name>A0A653ABP7_UNCDX</name>
<dbReference type="EMBL" id="UPXX01000029">
    <property type="protein sequence ID" value="VBB45415.1"/>
    <property type="molecule type" value="Genomic_DNA"/>
</dbReference>
<sequence>MFPGSQDPKQPSGGQLGAVSIPGTKMKQEPGYFAGRTNKRPIFHSLPASEDRPRKETNHEHEDDLHHPV</sequence>